<evidence type="ECO:0000313" key="3">
    <source>
        <dbReference type="EMBL" id="OGE17808.1"/>
    </source>
</evidence>
<dbReference type="EMBL" id="MFCL01000001">
    <property type="protein sequence ID" value="OGE17808.1"/>
    <property type="molecule type" value="Genomic_DNA"/>
</dbReference>
<dbReference type="PANTHER" id="PTHR22911">
    <property type="entry name" value="ACYL-MALONYL CONDENSING ENZYME-RELATED"/>
    <property type="match status" value="1"/>
</dbReference>
<evidence type="ECO:0000256" key="1">
    <source>
        <dbReference type="SAM" id="Phobius"/>
    </source>
</evidence>
<dbReference type="SUPFAM" id="SSF103481">
    <property type="entry name" value="Multidrug resistance efflux transporter EmrE"/>
    <property type="match status" value="2"/>
</dbReference>
<proteinExistence type="predicted"/>
<feature type="transmembrane region" description="Helical" evidence="1">
    <location>
        <begin position="61"/>
        <end position="79"/>
    </location>
</feature>
<feature type="transmembrane region" description="Helical" evidence="1">
    <location>
        <begin position="183"/>
        <end position="206"/>
    </location>
</feature>
<keyword evidence="1" id="KW-0472">Membrane</keyword>
<protein>
    <recommendedName>
        <fullName evidence="2">EamA domain-containing protein</fullName>
    </recommendedName>
</protein>
<feature type="transmembrane region" description="Helical" evidence="1">
    <location>
        <begin position="245"/>
        <end position="266"/>
    </location>
</feature>
<gene>
    <name evidence="3" type="ORF">A2858_03630</name>
</gene>
<dbReference type="Gene3D" id="1.10.3730.20">
    <property type="match status" value="1"/>
</dbReference>
<keyword evidence="1" id="KW-0812">Transmembrane</keyword>
<feature type="transmembrane region" description="Helical" evidence="1">
    <location>
        <begin position="273"/>
        <end position="289"/>
    </location>
</feature>
<feature type="domain" description="EamA" evidence="2">
    <location>
        <begin position="153"/>
        <end position="289"/>
    </location>
</feature>
<dbReference type="STRING" id="1797758.A2858_03630"/>
<dbReference type="Proteomes" id="UP000178457">
    <property type="component" value="Unassembled WGS sequence"/>
</dbReference>
<evidence type="ECO:0000259" key="2">
    <source>
        <dbReference type="Pfam" id="PF00892"/>
    </source>
</evidence>
<dbReference type="InterPro" id="IPR000620">
    <property type="entry name" value="EamA_dom"/>
</dbReference>
<dbReference type="GO" id="GO:0016020">
    <property type="term" value="C:membrane"/>
    <property type="evidence" value="ECO:0007669"/>
    <property type="project" value="InterPro"/>
</dbReference>
<feature type="transmembrane region" description="Helical" evidence="1">
    <location>
        <begin position="6"/>
        <end position="21"/>
    </location>
</feature>
<feature type="transmembrane region" description="Helical" evidence="1">
    <location>
        <begin position="115"/>
        <end position="133"/>
    </location>
</feature>
<accession>A0A1F5IN85</accession>
<sequence>MWFFYAIGFAIITSTYDVIIAKKVMRQLDEYQFLWLSGLITIVTQFILLVIFFEIPKINNTFIFSVIISSAINLIAGIASYRAIRISEVSLIAPIAAFNPIFTTLISYFTLKEIIQINDLTGILMVCIGAYFLQISKQSKGLFEPLKSLFKNTGVKLALLAYLLWAITPTFQKVAINNTQPAVPLFASFAGMIVTILFLSPFVLKFSKFSKLKLKNNLNLLIIGAILAAVGQMFAFTAFNLTSLGLATAVFKLDMLFTIFFGWLFFKEKNIKDKFVGALIMLVGTFLILM</sequence>
<dbReference type="Pfam" id="PF00892">
    <property type="entry name" value="EamA"/>
    <property type="match status" value="2"/>
</dbReference>
<feature type="transmembrane region" description="Helical" evidence="1">
    <location>
        <begin position="91"/>
        <end position="109"/>
    </location>
</feature>
<feature type="transmembrane region" description="Helical" evidence="1">
    <location>
        <begin position="154"/>
        <end position="171"/>
    </location>
</feature>
<comment type="caution">
    <text evidence="3">The sequence shown here is derived from an EMBL/GenBank/DDBJ whole genome shotgun (WGS) entry which is preliminary data.</text>
</comment>
<feature type="transmembrane region" description="Helical" evidence="1">
    <location>
        <begin position="218"/>
        <end position="239"/>
    </location>
</feature>
<dbReference type="AlphaFoldDB" id="A0A1F5IN85"/>
<name>A0A1F5IN85_9BACT</name>
<feature type="domain" description="EamA" evidence="2">
    <location>
        <begin position="2"/>
        <end position="133"/>
    </location>
</feature>
<keyword evidence="1" id="KW-1133">Transmembrane helix</keyword>
<reference evidence="3 4" key="1">
    <citation type="journal article" date="2016" name="Nat. Commun.">
        <title>Thousands of microbial genomes shed light on interconnected biogeochemical processes in an aquifer system.</title>
        <authorList>
            <person name="Anantharaman K."/>
            <person name="Brown C.T."/>
            <person name="Hug L.A."/>
            <person name="Sharon I."/>
            <person name="Castelle C.J."/>
            <person name="Probst A.J."/>
            <person name="Thomas B.C."/>
            <person name="Singh A."/>
            <person name="Wilkins M.J."/>
            <person name="Karaoz U."/>
            <person name="Brodie E.L."/>
            <person name="Williams K.H."/>
            <person name="Hubbard S.S."/>
            <person name="Banfield J.F."/>
        </authorList>
    </citation>
    <scope>NUCLEOTIDE SEQUENCE [LARGE SCALE GENOMIC DNA]</scope>
</reference>
<evidence type="ECO:0000313" key="4">
    <source>
        <dbReference type="Proteomes" id="UP000178457"/>
    </source>
</evidence>
<dbReference type="InterPro" id="IPR037185">
    <property type="entry name" value="EmrE-like"/>
</dbReference>
<feature type="transmembrane region" description="Helical" evidence="1">
    <location>
        <begin position="33"/>
        <end position="55"/>
    </location>
</feature>
<organism evidence="3 4">
    <name type="scientific">Candidatus Daviesbacteria bacterium RIFCSPHIGHO2_01_FULL_36_37</name>
    <dbReference type="NCBI Taxonomy" id="1797758"/>
    <lineage>
        <taxon>Bacteria</taxon>
        <taxon>Candidatus Daviesiibacteriota</taxon>
    </lineage>
</organism>